<reference evidence="1" key="1">
    <citation type="submission" date="2021-06" db="EMBL/GenBank/DDBJ databases">
        <title>Parelaphostrongylus tenuis whole genome reference sequence.</title>
        <authorList>
            <person name="Garwood T.J."/>
            <person name="Larsen P.A."/>
            <person name="Fountain-Jones N.M."/>
            <person name="Garbe J.R."/>
            <person name="Macchietto M.G."/>
            <person name="Kania S.A."/>
            <person name="Gerhold R.W."/>
            <person name="Richards J.E."/>
            <person name="Wolf T.M."/>
        </authorList>
    </citation>
    <scope>NUCLEOTIDE SEQUENCE</scope>
    <source>
        <strain evidence="1">MNPRO001-30</strain>
        <tissue evidence="1">Meninges</tissue>
    </source>
</reference>
<protein>
    <submittedName>
        <fullName evidence="1">Uncharacterized protein</fullName>
    </submittedName>
</protein>
<evidence type="ECO:0000313" key="2">
    <source>
        <dbReference type="Proteomes" id="UP001196413"/>
    </source>
</evidence>
<evidence type="ECO:0000313" key="1">
    <source>
        <dbReference type="EMBL" id="KAJ1367191.1"/>
    </source>
</evidence>
<organism evidence="1 2">
    <name type="scientific">Parelaphostrongylus tenuis</name>
    <name type="common">Meningeal worm</name>
    <dbReference type="NCBI Taxonomy" id="148309"/>
    <lineage>
        <taxon>Eukaryota</taxon>
        <taxon>Metazoa</taxon>
        <taxon>Ecdysozoa</taxon>
        <taxon>Nematoda</taxon>
        <taxon>Chromadorea</taxon>
        <taxon>Rhabditida</taxon>
        <taxon>Rhabditina</taxon>
        <taxon>Rhabditomorpha</taxon>
        <taxon>Strongyloidea</taxon>
        <taxon>Metastrongylidae</taxon>
        <taxon>Parelaphostrongylus</taxon>
    </lineage>
</organism>
<proteinExistence type="predicted"/>
<keyword evidence="2" id="KW-1185">Reference proteome</keyword>
<comment type="caution">
    <text evidence="1">The sequence shown here is derived from an EMBL/GenBank/DDBJ whole genome shotgun (WGS) entry which is preliminary data.</text>
</comment>
<dbReference type="Proteomes" id="UP001196413">
    <property type="component" value="Unassembled WGS sequence"/>
</dbReference>
<name>A0AAD5WEG1_PARTN</name>
<gene>
    <name evidence="1" type="ORF">KIN20_028053</name>
</gene>
<accession>A0AAD5WEG1</accession>
<sequence>MINEFNETGRSGRTKKFQFMKSPRFEDGSELRITDCSSRSSPCLKRPPPWTTTARERNGWKSCWGSHYQWERAVQLSSKVGKQYYMDECKDKEETMFLNRRTSFARLRIALGFSPEIDSAPAALRQTIDGGSRPPSAYTANTLLLSSCTAHVCDNNCRSKQRITILNNGKEGKSTTLDECDHHRYRLIEARHKECTDIIDK</sequence>
<dbReference type="AlphaFoldDB" id="A0AAD5WEG1"/>
<dbReference type="EMBL" id="JAHQIW010005797">
    <property type="protein sequence ID" value="KAJ1367191.1"/>
    <property type="molecule type" value="Genomic_DNA"/>
</dbReference>